<dbReference type="InterPro" id="IPR027267">
    <property type="entry name" value="AH/BAR_dom_sf"/>
</dbReference>
<keyword evidence="1" id="KW-0472">Membrane</keyword>
<sequence>MDIKEWAFIAGLVLGSLAIVSVCWVWIQKQVLGAGGGVLSFFGVLLVGLSLWTSASVEVTPEGFRAEFERLEREVQQVAQKSQQIGQEVESVAQANNALSREVKVVAENLKVNKSQFLELTQTLQQRQLLDQQQLEQLNAPLQRLPEVDQRILDSSQLKLRDPSQ</sequence>
<keyword evidence="1" id="KW-1133">Transmembrane helix</keyword>
<evidence type="ECO:0000313" key="3">
    <source>
        <dbReference type="Proteomes" id="UP000055136"/>
    </source>
</evidence>
<feature type="transmembrane region" description="Helical" evidence="1">
    <location>
        <begin position="34"/>
        <end position="52"/>
    </location>
</feature>
<dbReference type="SUPFAM" id="SSF103657">
    <property type="entry name" value="BAR/IMD domain-like"/>
    <property type="match status" value="1"/>
</dbReference>
<dbReference type="Proteomes" id="UP000055136">
    <property type="component" value="Chromosome"/>
</dbReference>
<proteinExistence type="predicted"/>
<reference evidence="2" key="1">
    <citation type="submission" date="2015-10" db="EMBL/GenBank/DDBJ databases">
        <title>Description of Candidatus Tenderia electrophaga gen. nov, sp. nov., an Uncultivated Electroautotroph from a Biocathode Enrichment.</title>
        <authorList>
            <person name="Eddie B.J."/>
            <person name="Malanoski A.P."/>
            <person name="Wang Z."/>
            <person name="Hall R.J."/>
            <person name="Oh S.D."/>
            <person name="Heiner C."/>
            <person name="Lin B."/>
            <person name="Strycharz-Glaven S.M."/>
        </authorList>
    </citation>
    <scope>NUCLEOTIDE SEQUENCE [LARGE SCALE GENOMIC DNA]</scope>
    <source>
        <strain evidence="2">NRL1</strain>
    </source>
</reference>
<accession>A0A0S2TDP9</accession>
<dbReference type="KEGG" id="tee:Tel_09025"/>
<keyword evidence="3" id="KW-1185">Reference proteome</keyword>
<name>A0A0S2TDP9_9GAMM</name>
<dbReference type="STRING" id="1748243.Tel_09025"/>
<keyword evidence="1" id="KW-0812">Transmembrane</keyword>
<feature type="transmembrane region" description="Helical" evidence="1">
    <location>
        <begin position="6"/>
        <end position="27"/>
    </location>
</feature>
<gene>
    <name evidence="2" type="ORF">Tel_09025</name>
</gene>
<dbReference type="EMBL" id="CP013099">
    <property type="protein sequence ID" value="ALP53287.1"/>
    <property type="molecule type" value="Genomic_DNA"/>
</dbReference>
<evidence type="ECO:0000313" key="2">
    <source>
        <dbReference type="EMBL" id="ALP53287.1"/>
    </source>
</evidence>
<dbReference type="AlphaFoldDB" id="A0A0S2TDP9"/>
<organism evidence="2 3">
    <name type="scientific">Candidatus Tenderia electrophaga</name>
    <dbReference type="NCBI Taxonomy" id="1748243"/>
    <lineage>
        <taxon>Bacteria</taxon>
        <taxon>Pseudomonadati</taxon>
        <taxon>Pseudomonadota</taxon>
        <taxon>Gammaproteobacteria</taxon>
        <taxon>Candidatus Tenderiales</taxon>
        <taxon>Candidatus Tenderiaceae</taxon>
        <taxon>Candidatus Tenderia</taxon>
    </lineage>
</organism>
<protein>
    <submittedName>
        <fullName evidence="2">Uncharacterized protein</fullName>
    </submittedName>
</protein>
<evidence type="ECO:0000256" key="1">
    <source>
        <dbReference type="SAM" id="Phobius"/>
    </source>
</evidence>